<evidence type="ECO:0000256" key="13">
    <source>
        <dbReference type="ARBA" id="ARBA00033999"/>
    </source>
</evidence>
<keyword evidence="11 15" id="KW-0456">Lyase</keyword>
<dbReference type="Gene3D" id="1.10.579.10">
    <property type="entry name" value="DNA Cyclobutane Dipyrimidine Photolyase, subunit A, domain 3"/>
    <property type="match status" value="1"/>
</dbReference>
<dbReference type="KEGG" id="alus:STSP2_02595"/>
<keyword evidence="10" id="KW-0234">DNA repair</keyword>
<feature type="domain" description="Photolyase/cryptochrome alpha/beta" evidence="14">
    <location>
        <begin position="19"/>
        <end position="147"/>
    </location>
</feature>
<keyword evidence="8" id="KW-0274">FAD</keyword>
<proteinExistence type="inferred from homology"/>
<dbReference type="EMBL" id="CP019791">
    <property type="protein sequence ID" value="AQT69406.1"/>
    <property type="molecule type" value="Genomic_DNA"/>
</dbReference>
<dbReference type="OrthoDB" id="9772484at2"/>
<evidence type="ECO:0000256" key="12">
    <source>
        <dbReference type="ARBA" id="ARBA00031671"/>
    </source>
</evidence>
<evidence type="ECO:0000256" key="7">
    <source>
        <dbReference type="ARBA" id="ARBA00022763"/>
    </source>
</evidence>
<comment type="catalytic activity">
    <reaction evidence="13">
        <text>cyclobutadipyrimidine (in DNA) = 2 pyrimidine residues (in DNA).</text>
        <dbReference type="EC" id="4.1.99.3"/>
    </reaction>
</comment>
<dbReference type="AlphaFoldDB" id="A0A1U9NPH0"/>
<dbReference type="SUPFAM" id="SSF52425">
    <property type="entry name" value="Cryptochrome/photolyase, N-terminal domain"/>
    <property type="match status" value="1"/>
</dbReference>
<evidence type="ECO:0000256" key="2">
    <source>
        <dbReference type="ARBA" id="ARBA00001974"/>
    </source>
</evidence>
<evidence type="ECO:0000256" key="10">
    <source>
        <dbReference type="ARBA" id="ARBA00023204"/>
    </source>
</evidence>
<evidence type="ECO:0000313" key="16">
    <source>
        <dbReference type="Proteomes" id="UP000189674"/>
    </source>
</evidence>
<evidence type="ECO:0000256" key="3">
    <source>
        <dbReference type="ARBA" id="ARBA00006409"/>
    </source>
</evidence>
<dbReference type="PROSITE" id="PS01084">
    <property type="entry name" value="DNA_PHOTOLYASES_2_2"/>
    <property type="match status" value="1"/>
</dbReference>
<dbReference type="Proteomes" id="UP000189674">
    <property type="component" value="Chromosome"/>
</dbReference>
<name>A0A1U9NPH0_9BACT</name>
<sequence length="452" mass="52472">MIQDERIEILNDSPVHDGEYVLYWMQAAQRAQCNHALEYAIDQANELSLGVVVYFGLTDDYPEANERHYWFMLEGLSETITEVQKRGIAIVVHNGDIVKGLIEHSQKAAMVIVDAGHLHIQRKWREQAGEKLDRRFVEIETNLIVPIETASQKENFSAGTLRPRINKHLDRFMVDLKERKPKVKTTKMNLKGFDVQNASKAIKKLKLDRSVSKSRFYQGGTTQANKFLDEFIDHKIKDYADGRNDPCKDVLSNVSPYLHFGQISPLHIALRVKSYTGKKEGKEAYLEELIVRRELAHNFVAYNDDYDKYEGLPPWAKATLEHHSKDKREHLYSLEELEQAQTHDPYWNAAQHEMVITGKMHGYMRMYWGKKILEWTKNPAQGFELALYLNNKYELDGRDANSYTGIAWCFGKHDRAWAERGVFGKVRYMNANGLKRKFDPDAYVEKVSRLNE</sequence>
<dbReference type="PANTHER" id="PTHR10211">
    <property type="entry name" value="DEOXYRIBODIPYRIMIDINE PHOTOLYASE"/>
    <property type="match status" value="1"/>
</dbReference>
<dbReference type="Pfam" id="PF00875">
    <property type="entry name" value="DNA_photolyase"/>
    <property type="match status" value="1"/>
</dbReference>
<gene>
    <name evidence="15" type="primary">phrA</name>
    <name evidence="15" type="ORF">STSP2_02595</name>
</gene>
<dbReference type="Gene3D" id="3.40.50.620">
    <property type="entry name" value="HUPs"/>
    <property type="match status" value="1"/>
</dbReference>
<dbReference type="EC" id="4.1.99.3" evidence="4"/>
<keyword evidence="6" id="KW-0285">Flavoprotein</keyword>
<dbReference type="SUPFAM" id="SSF48173">
    <property type="entry name" value="Cryptochrome/photolyase FAD-binding domain"/>
    <property type="match status" value="1"/>
</dbReference>
<dbReference type="GO" id="GO:0003904">
    <property type="term" value="F:deoxyribodipyrimidine photo-lyase activity"/>
    <property type="evidence" value="ECO:0007669"/>
    <property type="project" value="UniProtKB-EC"/>
</dbReference>
<evidence type="ECO:0000256" key="9">
    <source>
        <dbReference type="ARBA" id="ARBA00023125"/>
    </source>
</evidence>
<organism evidence="15 16">
    <name type="scientific">Anaerohalosphaera lusitana</name>
    <dbReference type="NCBI Taxonomy" id="1936003"/>
    <lineage>
        <taxon>Bacteria</taxon>
        <taxon>Pseudomonadati</taxon>
        <taxon>Planctomycetota</taxon>
        <taxon>Phycisphaerae</taxon>
        <taxon>Sedimentisphaerales</taxon>
        <taxon>Anaerohalosphaeraceae</taxon>
        <taxon>Anaerohalosphaera</taxon>
    </lineage>
</organism>
<dbReference type="STRING" id="1936003.STSP2_02595"/>
<evidence type="ECO:0000259" key="14">
    <source>
        <dbReference type="PROSITE" id="PS51645"/>
    </source>
</evidence>
<evidence type="ECO:0000256" key="8">
    <source>
        <dbReference type="ARBA" id="ARBA00022827"/>
    </source>
</evidence>
<keyword evidence="9" id="KW-0238">DNA-binding</keyword>
<protein>
    <recommendedName>
        <fullName evidence="5">Deoxyribodipyrimidine photo-lyase</fullName>
        <ecNumber evidence="4">4.1.99.3</ecNumber>
    </recommendedName>
    <alternativeName>
        <fullName evidence="12">DNA photolyase</fullName>
    </alternativeName>
</protein>
<evidence type="ECO:0000256" key="11">
    <source>
        <dbReference type="ARBA" id="ARBA00023239"/>
    </source>
</evidence>
<comment type="cofactor">
    <cofactor evidence="1">
        <name>(6R)-5,10-methylene-5,6,7,8-tetrahydrofolate</name>
        <dbReference type="ChEBI" id="CHEBI:15636"/>
    </cofactor>
</comment>
<dbReference type="FunFam" id="1.10.579.10:FF:000002">
    <property type="entry name" value="Deoxyribodipyrimidine photolyase"/>
    <property type="match status" value="1"/>
</dbReference>
<dbReference type="PANTHER" id="PTHR10211:SF0">
    <property type="entry name" value="DEOXYRIBODIPYRIMIDINE PHOTO-LYASE"/>
    <property type="match status" value="1"/>
</dbReference>
<comment type="cofactor">
    <cofactor evidence="2">
        <name>FAD</name>
        <dbReference type="ChEBI" id="CHEBI:57692"/>
    </cofactor>
</comment>
<dbReference type="Gene3D" id="1.25.40.80">
    <property type="match status" value="1"/>
</dbReference>
<dbReference type="InterPro" id="IPR014729">
    <property type="entry name" value="Rossmann-like_a/b/a_fold"/>
</dbReference>
<comment type="similarity">
    <text evidence="3">Belongs to the DNA photolyase class-2 family.</text>
</comment>
<evidence type="ECO:0000256" key="6">
    <source>
        <dbReference type="ARBA" id="ARBA00022630"/>
    </source>
</evidence>
<keyword evidence="16" id="KW-1185">Reference proteome</keyword>
<dbReference type="InterPro" id="IPR036155">
    <property type="entry name" value="Crypto/Photolyase_N_sf"/>
</dbReference>
<dbReference type="GO" id="GO:0003677">
    <property type="term" value="F:DNA binding"/>
    <property type="evidence" value="ECO:0007669"/>
    <property type="project" value="UniProtKB-KW"/>
</dbReference>
<dbReference type="GO" id="GO:0000719">
    <property type="term" value="P:photoreactive repair"/>
    <property type="evidence" value="ECO:0007669"/>
    <property type="project" value="TreeGrafter"/>
</dbReference>
<dbReference type="PROSITE" id="PS51645">
    <property type="entry name" value="PHR_CRY_ALPHA_BETA"/>
    <property type="match status" value="1"/>
</dbReference>
<evidence type="ECO:0000313" key="15">
    <source>
        <dbReference type="EMBL" id="AQT69406.1"/>
    </source>
</evidence>
<dbReference type="InterPro" id="IPR032673">
    <property type="entry name" value="DNA_photolyase_2_CS"/>
</dbReference>
<evidence type="ECO:0000256" key="5">
    <source>
        <dbReference type="ARBA" id="ARBA00014046"/>
    </source>
</evidence>
<dbReference type="InterPro" id="IPR036134">
    <property type="entry name" value="Crypto/Photolyase_FAD-like_sf"/>
</dbReference>
<evidence type="ECO:0000256" key="1">
    <source>
        <dbReference type="ARBA" id="ARBA00001932"/>
    </source>
</evidence>
<dbReference type="InterPro" id="IPR052219">
    <property type="entry name" value="Photolyase_Class-2"/>
</dbReference>
<dbReference type="RefSeq" id="WP_146663097.1">
    <property type="nucleotide sequence ID" value="NZ_CP019791.1"/>
</dbReference>
<keyword evidence="7" id="KW-0227">DNA damage</keyword>
<evidence type="ECO:0000256" key="4">
    <source>
        <dbReference type="ARBA" id="ARBA00013149"/>
    </source>
</evidence>
<dbReference type="InterPro" id="IPR006050">
    <property type="entry name" value="DNA_photolyase_N"/>
</dbReference>
<accession>A0A1U9NPH0</accession>
<reference evidence="16" key="1">
    <citation type="submission" date="2017-02" db="EMBL/GenBank/DDBJ databases">
        <title>Comparative genomics and description of representatives of a novel lineage of planctomycetes thriving in anoxic sediments.</title>
        <authorList>
            <person name="Spring S."/>
            <person name="Bunk B."/>
            <person name="Sproer C."/>
        </authorList>
    </citation>
    <scope>NUCLEOTIDE SEQUENCE [LARGE SCALE GENOMIC DNA]</scope>
    <source>
        <strain evidence="16">ST-NAGAB-D1</strain>
    </source>
</reference>